<protein>
    <submittedName>
        <fullName evidence="1">Uncharacterized protein</fullName>
    </submittedName>
</protein>
<sequence length="90" mass="10183">MHVDLALFEGDELLTRDSFRVGAAELSSFSPLFKITHKLGQEAADIVLSEFPTHVDLNTIVLKMPIHESSDWESIDMGRYSLAFWCRLDA</sequence>
<proteinExistence type="predicted"/>
<comment type="caution">
    <text evidence="1">The sequence shown here is derived from an EMBL/GenBank/DDBJ whole genome shotgun (WGS) entry which is preliminary data.</text>
</comment>
<evidence type="ECO:0000313" key="1">
    <source>
        <dbReference type="EMBL" id="KRG63536.1"/>
    </source>
</evidence>
<organism evidence="1 2">
    <name type="scientific">Stenotrophomonas humi</name>
    <dbReference type="NCBI Taxonomy" id="405444"/>
    <lineage>
        <taxon>Bacteria</taxon>
        <taxon>Pseudomonadati</taxon>
        <taxon>Pseudomonadota</taxon>
        <taxon>Gammaproteobacteria</taxon>
        <taxon>Lysobacterales</taxon>
        <taxon>Lysobacteraceae</taxon>
        <taxon>Stenotrophomonas</taxon>
    </lineage>
</organism>
<reference evidence="1 2" key="1">
    <citation type="submission" date="2015-05" db="EMBL/GenBank/DDBJ databases">
        <title>Genome sequencing and analysis of members of genus Stenotrophomonas.</title>
        <authorList>
            <person name="Patil P.P."/>
            <person name="Midha S."/>
            <person name="Patil P.B."/>
        </authorList>
    </citation>
    <scope>NUCLEOTIDE SEQUENCE [LARGE SCALE GENOMIC DNA]</scope>
    <source>
        <strain evidence="1 2">DSM 18929</strain>
    </source>
</reference>
<name>A0A0R0C241_9GAMM</name>
<keyword evidence="2" id="KW-1185">Reference proteome</keyword>
<gene>
    <name evidence="1" type="ORF">ABB26_11475</name>
</gene>
<dbReference type="PATRIC" id="fig|405444.3.peg.1382"/>
<dbReference type="Proteomes" id="UP000050864">
    <property type="component" value="Unassembled WGS sequence"/>
</dbReference>
<accession>A0A0R0C241</accession>
<dbReference type="STRING" id="405444.ABB26_11475"/>
<dbReference type="OrthoDB" id="6058228at2"/>
<dbReference type="RefSeq" id="WP_057634214.1">
    <property type="nucleotide sequence ID" value="NZ_LDJI01000021.1"/>
</dbReference>
<dbReference type="AlphaFoldDB" id="A0A0R0C241"/>
<dbReference type="EMBL" id="LDJI01000021">
    <property type="protein sequence ID" value="KRG63536.1"/>
    <property type="molecule type" value="Genomic_DNA"/>
</dbReference>
<evidence type="ECO:0000313" key="2">
    <source>
        <dbReference type="Proteomes" id="UP000050864"/>
    </source>
</evidence>